<dbReference type="VEuPathDB" id="FungiDB:BCV72DRAFT_71472"/>
<evidence type="ECO:0000256" key="1">
    <source>
        <dbReference type="PROSITE-ProRule" id="PRU00706"/>
    </source>
</evidence>
<feature type="compositionally biased region" description="Basic and acidic residues" evidence="2">
    <location>
        <begin position="249"/>
        <end position="259"/>
    </location>
</feature>
<feature type="region of interest" description="Disordered" evidence="2">
    <location>
        <begin position="249"/>
        <end position="276"/>
    </location>
</feature>
<dbReference type="Proteomes" id="UP000242381">
    <property type="component" value="Unassembled WGS sequence"/>
</dbReference>
<evidence type="ECO:0000256" key="2">
    <source>
        <dbReference type="SAM" id="MobiDB-lite"/>
    </source>
</evidence>
<dbReference type="OMA" id="PIESSCE"/>
<dbReference type="PROSITE" id="PS51374">
    <property type="entry name" value="NDPK_LIKE"/>
    <property type="match status" value="1"/>
</dbReference>
<protein>
    <submittedName>
        <fullName evidence="3">Uncharacterized protein</fullName>
    </submittedName>
</protein>
<feature type="compositionally biased region" description="Polar residues" evidence="2">
    <location>
        <begin position="342"/>
        <end position="353"/>
    </location>
</feature>
<sequence length="428" mass="47753">MEKTFGIVPLRLKDEIKQSTRQKGLRIMMTSPIESSCELTELIQIKQLPVFALVLQGKGAIQVWSSFMKEMKKGTQKDIFYASSSLEDAERDIRLFQTAVTNDLSVKKNTRKSTHVGTSAVQKMGTRTNGVSSKKEAATSTARSAVKSTLQPNNNNNRQQARKNVIASSRKASDGVTNKKTNTTTNNSPAATNKKLLAPKGGVSKNTPPKSVVTGRTRKLSKVSEKSRPVVHSERDQVTESVIKEATVEESVTKDDKQQEINLETEQEQEKQESSDIQVIKEEIEQDEIVSIQHEPVSHLSTCSSAVSSDEHDAEVAATTRMMKNDTTIEDSLDRYSPIKGRSSSTLSPNSVASLPRPETPEVTELRLKFENIIQTGNLDKMVQRPTSKMSNEFVSRIKEMKPRDPTGTRVKSMVEFFMDENLNKWEF</sequence>
<feature type="compositionally biased region" description="Low complexity" evidence="2">
    <location>
        <begin position="178"/>
        <end position="195"/>
    </location>
</feature>
<accession>A0A1X0S9F0</accession>
<feature type="compositionally biased region" description="Polar residues" evidence="2">
    <location>
        <begin position="115"/>
        <end position="152"/>
    </location>
</feature>
<dbReference type="EMBL" id="KV921289">
    <property type="protein sequence ID" value="ORE20761.1"/>
    <property type="molecule type" value="Genomic_DNA"/>
</dbReference>
<dbReference type="SUPFAM" id="SSF54919">
    <property type="entry name" value="Nucleoside diphosphate kinase, NDK"/>
    <property type="match status" value="1"/>
</dbReference>
<feature type="region of interest" description="Disordered" evidence="2">
    <location>
        <begin position="109"/>
        <end position="236"/>
    </location>
</feature>
<comment type="similarity">
    <text evidence="1">Belongs to the NDK family.</text>
</comment>
<gene>
    <name evidence="3" type="ORF">BCV71DRAFT_254051</name>
</gene>
<evidence type="ECO:0000313" key="3">
    <source>
        <dbReference type="EMBL" id="ORE20761.1"/>
    </source>
</evidence>
<evidence type="ECO:0000313" key="4">
    <source>
        <dbReference type="Proteomes" id="UP000242381"/>
    </source>
</evidence>
<reference evidence="3 4" key="1">
    <citation type="journal article" date="2016" name="Proc. Natl. Acad. Sci. U.S.A.">
        <title>Lipid metabolic changes in an early divergent fungus govern the establishment of a mutualistic symbiosis with endobacteria.</title>
        <authorList>
            <person name="Lastovetsky O.A."/>
            <person name="Gaspar M.L."/>
            <person name="Mondo S.J."/>
            <person name="LaButti K.M."/>
            <person name="Sandor L."/>
            <person name="Grigoriev I.V."/>
            <person name="Henry S.A."/>
            <person name="Pawlowska T.E."/>
        </authorList>
    </citation>
    <scope>NUCLEOTIDE SEQUENCE [LARGE SCALE GENOMIC DNA]</scope>
    <source>
        <strain evidence="3 4">ATCC 11559</strain>
    </source>
</reference>
<feature type="region of interest" description="Disordered" evidence="2">
    <location>
        <begin position="335"/>
        <end position="360"/>
    </location>
</feature>
<feature type="compositionally biased region" description="Basic and acidic residues" evidence="2">
    <location>
        <begin position="222"/>
        <end position="236"/>
    </location>
</feature>
<organism evidence="3 4">
    <name type="scientific">Rhizopus microsporus</name>
    <dbReference type="NCBI Taxonomy" id="58291"/>
    <lineage>
        <taxon>Eukaryota</taxon>
        <taxon>Fungi</taxon>
        <taxon>Fungi incertae sedis</taxon>
        <taxon>Mucoromycota</taxon>
        <taxon>Mucoromycotina</taxon>
        <taxon>Mucoromycetes</taxon>
        <taxon>Mucorales</taxon>
        <taxon>Mucorineae</taxon>
        <taxon>Rhizopodaceae</taxon>
        <taxon>Rhizopus</taxon>
    </lineage>
</organism>
<name>A0A1X0S9F0_RHIZD</name>
<dbReference type="AlphaFoldDB" id="A0A1X0S9F0"/>
<dbReference type="InterPro" id="IPR036850">
    <property type="entry name" value="NDK-like_dom_sf"/>
</dbReference>
<dbReference type="Gene3D" id="3.30.70.141">
    <property type="entry name" value="Nucleoside diphosphate kinase-like domain"/>
    <property type="match status" value="1"/>
</dbReference>
<comment type="caution">
    <text evidence="1">Lacks conserved residue(s) required for the propagation of feature annotation.</text>
</comment>
<proteinExistence type="inferred from homology"/>